<dbReference type="GO" id="GO:0030170">
    <property type="term" value="F:pyridoxal phosphate binding"/>
    <property type="evidence" value="ECO:0007669"/>
    <property type="project" value="TreeGrafter"/>
</dbReference>
<protein>
    <submittedName>
        <fullName evidence="3">WecE Predicted pyridoxal phosphate-dependent enzyme apparently involved in regulation of cell wall biogenesis</fullName>
    </submittedName>
</protein>
<dbReference type="InterPro" id="IPR015421">
    <property type="entry name" value="PyrdxlP-dep_Trfase_major"/>
</dbReference>
<dbReference type="PIRSF" id="PIRSF000390">
    <property type="entry name" value="PLP_StrS"/>
    <property type="match status" value="1"/>
</dbReference>
<dbReference type="InterPro" id="IPR000653">
    <property type="entry name" value="DegT/StrS_aminotransferase"/>
</dbReference>
<keyword evidence="1" id="KW-0663">Pyridoxal phosphate</keyword>
<dbReference type="Gene3D" id="3.40.640.10">
    <property type="entry name" value="Type I PLP-dependent aspartate aminotransferase-like (Major domain)"/>
    <property type="match status" value="1"/>
</dbReference>
<comment type="similarity">
    <text evidence="2">Belongs to the DegT/DnrJ/EryC1 family.</text>
</comment>
<proteinExistence type="inferred from homology"/>
<dbReference type="InterPro" id="IPR015422">
    <property type="entry name" value="PyrdxlP-dep_Trfase_small"/>
</dbReference>
<dbReference type="InterPro" id="IPR015424">
    <property type="entry name" value="PyrdxlP-dep_Trfase"/>
</dbReference>
<dbReference type="GO" id="GO:0008483">
    <property type="term" value="F:transaminase activity"/>
    <property type="evidence" value="ECO:0007669"/>
    <property type="project" value="TreeGrafter"/>
</dbReference>
<dbReference type="PANTHER" id="PTHR30244:SF36">
    <property type="entry name" value="3-OXO-GLUCOSE-6-PHOSPHATE:GLUTAMATE AMINOTRANSFERASE"/>
    <property type="match status" value="1"/>
</dbReference>
<evidence type="ECO:0000256" key="2">
    <source>
        <dbReference type="ARBA" id="ARBA00037999"/>
    </source>
</evidence>
<evidence type="ECO:0000313" key="3">
    <source>
        <dbReference type="EMBL" id="CAB4128837.1"/>
    </source>
</evidence>
<sequence length="369" mass="41397">MSNYDIPFTGIARQYQALRDEILDASDRAYRGGQVLDGPYTATFERHMAQRCMRQFAVAVNSGTQALVFAQMATARNEGIEKVMIPGVSFVATLNSVLMAGNQPVYCDVDHNALLDIESIDYALDGNVDTIMYVNMFGNILDYNRLLNVARFFNDDVKIIEDAAQSFGATYNGIPSGKLGDVSVLSFDPSKNLGNYGSGGMILTDDHDIYQFCLALRDNGKSLDHDFAGTNSKMSEADCAQMLVKLKYFDSWQRRRAEIADYYADNLTDWVDVMLPNQDVEHAWHKFVIRVGSRSAMQGYLASKSIETKIHYEKPLFEHPAGWDYIDYARDIMRGSTAHSQEALSLPIYPELQDSEVEHVVDSITAYLN</sequence>
<gene>
    <name evidence="3" type="ORF">UFOVP112_86</name>
</gene>
<organism evidence="3">
    <name type="scientific">uncultured Caudovirales phage</name>
    <dbReference type="NCBI Taxonomy" id="2100421"/>
    <lineage>
        <taxon>Viruses</taxon>
        <taxon>Duplodnaviria</taxon>
        <taxon>Heunggongvirae</taxon>
        <taxon>Uroviricota</taxon>
        <taxon>Caudoviricetes</taxon>
        <taxon>Peduoviridae</taxon>
        <taxon>Maltschvirus</taxon>
        <taxon>Maltschvirus maltsch</taxon>
    </lineage>
</organism>
<dbReference type="Gene3D" id="3.90.1150.10">
    <property type="entry name" value="Aspartate Aminotransferase, domain 1"/>
    <property type="match status" value="1"/>
</dbReference>
<dbReference type="Pfam" id="PF01041">
    <property type="entry name" value="DegT_DnrJ_EryC1"/>
    <property type="match status" value="1"/>
</dbReference>
<evidence type="ECO:0000256" key="1">
    <source>
        <dbReference type="ARBA" id="ARBA00022898"/>
    </source>
</evidence>
<dbReference type="GO" id="GO:0000271">
    <property type="term" value="P:polysaccharide biosynthetic process"/>
    <property type="evidence" value="ECO:0007669"/>
    <property type="project" value="TreeGrafter"/>
</dbReference>
<accession>A0A6J5L736</accession>
<reference evidence="3" key="1">
    <citation type="submission" date="2020-04" db="EMBL/GenBank/DDBJ databases">
        <authorList>
            <person name="Chiriac C."/>
            <person name="Salcher M."/>
            <person name="Ghai R."/>
            <person name="Kavagutti S V."/>
        </authorList>
    </citation>
    <scope>NUCLEOTIDE SEQUENCE</scope>
</reference>
<dbReference type="SUPFAM" id="SSF53383">
    <property type="entry name" value="PLP-dependent transferases"/>
    <property type="match status" value="1"/>
</dbReference>
<dbReference type="PANTHER" id="PTHR30244">
    <property type="entry name" value="TRANSAMINASE"/>
    <property type="match status" value="1"/>
</dbReference>
<name>A0A6J5L736_9CAUD</name>
<dbReference type="EMBL" id="LR796233">
    <property type="protein sequence ID" value="CAB4128837.1"/>
    <property type="molecule type" value="Genomic_DNA"/>
</dbReference>